<keyword evidence="1" id="KW-0812">Transmembrane</keyword>
<dbReference type="Proteomes" id="UP000538147">
    <property type="component" value="Unassembled WGS sequence"/>
</dbReference>
<dbReference type="AlphaFoldDB" id="A0A841LA61"/>
<feature type="transmembrane region" description="Helical" evidence="1">
    <location>
        <begin position="58"/>
        <end position="78"/>
    </location>
</feature>
<keyword evidence="1" id="KW-0472">Membrane</keyword>
<dbReference type="EMBL" id="JACIIV010000020">
    <property type="protein sequence ID" value="MBB6228531.1"/>
    <property type="molecule type" value="Genomic_DNA"/>
</dbReference>
<evidence type="ECO:0000313" key="3">
    <source>
        <dbReference type="EMBL" id="MBB6228531.1"/>
    </source>
</evidence>
<evidence type="ECO:0000256" key="2">
    <source>
        <dbReference type="SAM" id="SignalP"/>
    </source>
</evidence>
<keyword evidence="2" id="KW-0732">Signal</keyword>
<feature type="signal peptide" evidence="2">
    <location>
        <begin position="1"/>
        <end position="24"/>
    </location>
</feature>
<reference evidence="3 4" key="1">
    <citation type="submission" date="2020-08" db="EMBL/GenBank/DDBJ databases">
        <title>Genomic Encyclopedia of Type Strains, Phase IV (KMG-IV): sequencing the most valuable type-strain genomes for metagenomic binning, comparative biology and taxonomic classification.</title>
        <authorList>
            <person name="Goeker M."/>
        </authorList>
    </citation>
    <scope>NUCLEOTIDE SEQUENCE [LARGE SCALE GENOMIC DNA]</scope>
    <source>
        <strain evidence="3 4">DSM 102189</strain>
    </source>
</reference>
<evidence type="ECO:0000313" key="4">
    <source>
        <dbReference type="Proteomes" id="UP000538147"/>
    </source>
</evidence>
<gene>
    <name evidence="3" type="ORF">FHS79_002721</name>
</gene>
<keyword evidence="1" id="KW-1133">Transmembrane helix</keyword>
<keyword evidence="4" id="KW-1185">Reference proteome</keyword>
<sequence length="90" mass="8857">MSGRKLVAVALMAAVASMPLASYAQSTAGARAPAPVGGQADLADAEGTGLVGGELSTFQTILLSVTALAAISVGVMLATELDDDDRPVSP</sequence>
<feature type="chain" id="PRO_5032289839" evidence="2">
    <location>
        <begin position="25"/>
        <end position="90"/>
    </location>
</feature>
<dbReference type="RefSeq" id="WP_184201009.1">
    <property type="nucleotide sequence ID" value="NZ_JACIIV010000020.1"/>
</dbReference>
<comment type="caution">
    <text evidence="3">The sequence shown here is derived from an EMBL/GenBank/DDBJ whole genome shotgun (WGS) entry which is preliminary data.</text>
</comment>
<name>A0A841LA61_9SPHN</name>
<organism evidence="3 4">
    <name type="scientific">Polymorphobacter multimanifer</name>
    <dbReference type="NCBI Taxonomy" id="1070431"/>
    <lineage>
        <taxon>Bacteria</taxon>
        <taxon>Pseudomonadati</taxon>
        <taxon>Pseudomonadota</taxon>
        <taxon>Alphaproteobacteria</taxon>
        <taxon>Sphingomonadales</taxon>
        <taxon>Sphingosinicellaceae</taxon>
        <taxon>Polymorphobacter</taxon>
    </lineage>
</organism>
<accession>A0A841LA61</accession>
<proteinExistence type="predicted"/>
<protein>
    <submittedName>
        <fullName evidence="3">Uncharacterized protein</fullName>
    </submittedName>
</protein>
<evidence type="ECO:0000256" key="1">
    <source>
        <dbReference type="SAM" id="Phobius"/>
    </source>
</evidence>